<evidence type="ECO:0000256" key="2">
    <source>
        <dbReference type="ARBA" id="ARBA00023125"/>
    </source>
</evidence>
<evidence type="ECO:0000256" key="3">
    <source>
        <dbReference type="ARBA" id="ARBA00023163"/>
    </source>
</evidence>
<evidence type="ECO:0000313" key="7">
    <source>
        <dbReference type="Proteomes" id="UP000652760"/>
    </source>
</evidence>
<dbReference type="SMART" id="SM00419">
    <property type="entry name" value="HTH_CRP"/>
    <property type="match status" value="1"/>
</dbReference>
<dbReference type="InterPro" id="IPR036390">
    <property type="entry name" value="WH_DNA-bd_sf"/>
</dbReference>
<dbReference type="Gene3D" id="1.10.10.10">
    <property type="entry name" value="Winged helix-like DNA-binding domain superfamily/Winged helix DNA-binding domain"/>
    <property type="match status" value="1"/>
</dbReference>
<dbReference type="EMBL" id="JAENHM010000017">
    <property type="protein sequence ID" value="MBK1836696.1"/>
    <property type="molecule type" value="Genomic_DNA"/>
</dbReference>
<evidence type="ECO:0000313" key="6">
    <source>
        <dbReference type="EMBL" id="MBK1836696.1"/>
    </source>
</evidence>
<dbReference type="SMART" id="SM00100">
    <property type="entry name" value="cNMP"/>
    <property type="match status" value="1"/>
</dbReference>
<keyword evidence="7" id="KW-1185">Reference proteome</keyword>
<dbReference type="Pfam" id="PF00027">
    <property type="entry name" value="cNMP_binding"/>
    <property type="match status" value="1"/>
</dbReference>
<dbReference type="InterPro" id="IPR050397">
    <property type="entry name" value="Env_Response_Regulators"/>
</dbReference>
<dbReference type="InterPro" id="IPR012318">
    <property type="entry name" value="HTH_CRP"/>
</dbReference>
<dbReference type="InterPro" id="IPR018490">
    <property type="entry name" value="cNMP-bd_dom_sf"/>
</dbReference>
<dbReference type="Gene3D" id="2.60.120.10">
    <property type="entry name" value="Jelly Rolls"/>
    <property type="match status" value="1"/>
</dbReference>
<dbReference type="InterPro" id="IPR036388">
    <property type="entry name" value="WH-like_DNA-bd_sf"/>
</dbReference>
<dbReference type="SUPFAM" id="SSF46785">
    <property type="entry name" value="Winged helix' DNA-binding domain"/>
    <property type="match status" value="1"/>
</dbReference>
<protein>
    <submittedName>
        <fullName evidence="6">Crp/Fnr family transcriptional regulator</fullName>
    </submittedName>
</protein>
<dbReference type="Proteomes" id="UP000652760">
    <property type="component" value="Unassembled WGS sequence"/>
</dbReference>
<proteinExistence type="predicted"/>
<dbReference type="InterPro" id="IPR014710">
    <property type="entry name" value="RmlC-like_jellyroll"/>
</dbReference>
<reference evidence="7" key="1">
    <citation type="submission" date="2021-01" db="EMBL/GenBank/DDBJ databases">
        <title>Genome public.</title>
        <authorList>
            <person name="Liu C."/>
            <person name="Sun Q."/>
        </authorList>
    </citation>
    <scope>NUCLEOTIDE SEQUENCE [LARGE SCALE GENOMIC DNA]</scope>
    <source>
        <strain evidence="7">YIM B02556</strain>
    </source>
</reference>
<comment type="caution">
    <text evidence="6">The sequence shown here is derived from an EMBL/GenBank/DDBJ whole genome shotgun (WGS) entry which is preliminary data.</text>
</comment>
<dbReference type="Pfam" id="PF13545">
    <property type="entry name" value="HTH_Crp_2"/>
    <property type="match status" value="1"/>
</dbReference>
<dbReference type="PROSITE" id="PS50042">
    <property type="entry name" value="CNMP_BINDING_3"/>
    <property type="match status" value="1"/>
</dbReference>
<dbReference type="PROSITE" id="PS51063">
    <property type="entry name" value="HTH_CRP_2"/>
    <property type="match status" value="1"/>
</dbReference>
<feature type="domain" description="Cyclic nucleotide-binding" evidence="4">
    <location>
        <begin position="21"/>
        <end position="124"/>
    </location>
</feature>
<organism evidence="6 7">
    <name type="scientific">Azospirillum endophyticum</name>
    <dbReference type="NCBI Taxonomy" id="2800326"/>
    <lineage>
        <taxon>Bacteria</taxon>
        <taxon>Pseudomonadati</taxon>
        <taxon>Pseudomonadota</taxon>
        <taxon>Alphaproteobacteria</taxon>
        <taxon>Rhodospirillales</taxon>
        <taxon>Azospirillaceae</taxon>
        <taxon>Azospirillum</taxon>
    </lineage>
</organism>
<dbReference type="PANTHER" id="PTHR24567:SF74">
    <property type="entry name" value="HTH-TYPE TRANSCRIPTIONAL REGULATOR ARCR"/>
    <property type="match status" value="1"/>
</dbReference>
<accession>A0ABS1EZV9</accession>
<evidence type="ECO:0000259" key="5">
    <source>
        <dbReference type="PROSITE" id="PS51063"/>
    </source>
</evidence>
<sequence>MTVHSPRLAPRDWRRIRSAAPFASLSDGDFAPIADRTRCETRREGQTLFFQDEPAEAFFVVLDGWVVLSRDRSDGTRTVIRIVGPGESFAEAMIAEGARYPVGAEAACPLRVARFETARLRALVAATPGLGLSIVAATFRQMHRLVDQIEHLKSWPADRRVAAMLLRMCDCRADRDRVSCDEAGSDAGSCRFDLPVSQRLIAAKLSITPSTLSRSLKRLEALGVTADRGCIAIGDTARLARFAAGQGGERCRRAGEKSPVHVAFPAPT</sequence>
<name>A0ABS1EZV9_9PROT</name>
<feature type="domain" description="HTH crp-type" evidence="5">
    <location>
        <begin position="155"/>
        <end position="237"/>
    </location>
</feature>
<evidence type="ECO:0000256" key="1">
    <source>
        <dbReference type="ARBA" id="ARBA00023015"/>
    </source>
</evidence>
<gene>
    <name evidence="6" type="ORF">JHL17_04660</name>
</gene>
<keyword evidence="2" id="KW-0238">DNA-binding</keyword>
<keyword evidence="3" id="KW-0804">Transcription</keyword>
<dbReference type="PANTHER" id="PTHR24567">
    <property type="entry name" value="CRP FAMILY TRANSCRIPTIONAL REGULATORY PROTEIN"/>
    <property type="match status" value="1"/>
</dbReference>
<dbReference type="InterPro" id="IPR000595">
    <property type="entry name" value="cNMP-bd_dom"/>
</dbReference>
<dbReference type="CDD" id="cd00038">
    <property type="entry name" value="CAP_ED"/>
    <property type="match status" value="1"/>
</dbReference>
<keyword evidence="1" id="KW-0805">Transcription regulation</keyword>
<evidence type="ECO:0000259" key="4">
    <source>
        <dbReference type="PROSITE" id="PS50042"/>
    </source>
</evidence>
<dbReference type="SUPFAM" id="SSF51206">
    <property type="entry name" value="cAMP-binding domain-like"/>
    <property type="match status" value="1"/>
</dbReference>
<dbReference type="RefSeq" id="WP_200190889.1">
    <property type="nucleotide sequence ID" value="NZ_JAENHM010000017.1"/>
</dbReference>